<feature type="domain" description="DUF5641" evidence="1">
    <location>
        <begin position="79"/>
        <end position="165"/>
    </location>
</feature>
<gene>
    <name evidence="2" type="ORF">DMN91_001659</name>
</gene>
<name>A0A3L8DZ55_OOCBI</name>
<evidence type="ECO:0000259" key="1">
    <source>
        <dbReference type="Pfam" id="PF18701"/>
    </source>
</evidence>
<proteinExistence type="predicted"/>
<dbReference type="Proteomes" id="UP000279307">
    <property type="component" value="Chromosome 2"/>
</dbReference>
<dbReference type="Pfam" id="PF18701">
    <property type="entry name" value="DUF5641"/>
    <property type="match status" value="1"/>
</dbReference>
<dbReference type="PANTHER" id="PTHR47331:SF1">
    <property type="entry name" value="GAG-LIKE PROTEIN"/>
    <property type="match status" value="1"/>
</dbReference>
<organism evidence="2">
    <name type="scientific">Ooceraea biroi</name>
    <name type="common">Clonal raider ant</name>
    <name type="synonym">Cerapachys biroi</name>
    <dbReference type="NCBI Taxonomy" id="2015173"/>
    <lineage>
        <taxon>Eukaryota</taxon>
        <taxon>Metazoa</taxon>
        <taxon>Ecdysozoa</taxon>
        <taxon>Arthropoda</taxon>
        <taxon>Hexapoda</taxon>
        <taxon>Insecta</taxon>
        <taxon>Pterygota</taxon>
        <taxon>Neoptera</taxon>
        <taxon>Endopterygota</taxon>
        <taxon>Hymenoptera</taxon>
        <taxon>Apocrita</taxon>
        <taxon>Aculeata</taxon>
        <taxon>Formicoidea</taxon>
        <taxon>Formicidae</taxon>
        <taxon>Dorylinae</taxon>
        <taxon>Ooceraea</taxon>
    </lineage>
</organism>
<protein>
    <recommendedName>
        <fullName evidence="1">DUF5641 domain-containing protein</fullName>
    </recommendedName>
</protein>
<reference evidence="2" key="2">
    <citation type="submission" date="2018-07" db="EMBL/GenBank/DDBJ databases">
        <authorList>
            <person name="Mckenzie S.K."/>
            <person name="Kronauer D.J.C."/>
        </authorList>
    </citation>
    <scope>NUCLEOTIDE SEQUENCE</scope>
    <source>
        <strain evidence="2">Clonal line C1</strain>
    </source>
</reference>
<dbReference type="AlphaFoldDB" id="A0A3L8DZ55"/>
<reference evidence="2" key="1">
    <citation type="journal article" date="2018" name="Genome Res.">
        <title>The genomic architecture and molecular evolution of ant odorant receptors.</title>
        <authorList>
            <person name="McKenzie S.K."/>
            <person name="Kronauer D.J.C."/>
        </authorList>
    </citation>
    <scope>NUCLEOTIDE SEQUENCE [LARGE SCALE GENOMIC DNA]</scope>
    <source>
        <strain evidence="2">Clonal line C1</strain>
    </source>
</reference>
<dbReference type="InterPro" id="IPR040676">
    <property type="entry name" value="DUF5641"/>
</dbReference>
<dbReference type="PANTHER" id="PTHR47331">
    <property type="entry name" value="PHD-TYPE DOMAIN-CONTAINING PROTEIN"/>
    <property type="match status" value="1"/>
</dbReference>
<dbReference type="EMBL" id="QOIP01000002">
    <property type="protein sequence ID" value="RLU25503.1"/>
    <property type="molecule type" value="Genomic_DNA"/>
</dbReference>
<evidence type="ECO:0000313" key="2">
    <source>
        <dbReference type="EMBL" id="RLU25503.1"/>
    </source>
</evidence>
<accession>A0A3L8DZ55</accession>
<comment type="caution">
    <text evidence="2">The sequence shown here is derived from an EMBL/GenBank/DDBJ whole genome shotgun (WGS) entry which is preliminary data.</text>
</comment>
<sequence length="188" mass="21935">MMAGGFPATADRGPSIFEDHSVTTFYAHRDGLRRPYLATKGRGHKVYKAFLATFVCFSIRAAHQVVSDYSTETFLTAFRRWQALQQMRDHFWQRWSQEYLHTLNARPKWWKKNTNLRIGDLCLIRGETMPPSKWLLARVITVHPGDNGQVWVVTVRTTTSSFKRPPSHQDSSATQSLQYLNWYQRSIR</sequence>